<gene>
    <name evidence="2" type="ORF">ACFSXZ_40780</name>
</gene>
<proteinExistence type="predicted"/>
<keyword evidence="3" id="KW-1185">Reference proteome</keyword>
<comment type="caution">
    <text evidence="2">The sequence shown here is derived from an EMBL/GenBank/DDBJ whole genome shotgun (WGS) entry which is preliminary data.</text>
</comment>
<dbReference type="Pfam" id="PF14280">
    <property type="entry name" value="DUF4365"/>
    <property type="match status" value="1"/>
</dbReference>
<dbReference type="EMBL" id="JBHUKR010000030">
    <property type="protein sequence ID" value="MFD2422677.1"/>
    <property type="molecule type" value="Genomic_DNA"/>
</dbReference>
<dbReference type="Proteomes" id="UP001597417">
    <property type="component" value="Unassembled WGS sequence"/>
</dbReference>
<evidence type="ECO:0000313" key="2">
    <source>
        <dbReference type="EMBL" id="MFD2422677.1"/>
    </source>
</evidence>
<accession>A0ABW5G9A2</accession>
<organism evidence="2 3">
    <name type="scientific">Amycolatopsis pigmentata</name>
    <dbReference type="NCBI Taxonomy" id="450801"/>
    <lineage>
        <taxon>Bacteria</taxon>
        <taxon>Bacillati</taxon>
        <taxon>Actinomycetota</taxon>
        <taxon>Actinomycetes</taxon>
        <taxon>Pseudonocardiales</taxon>
        <taxon>Pseudonocardiaceae</taxon>
        <taxon>Amycolatopsis</taxon>
    </lineage>
</organism>
<reference evidence="3" key="1">
    <citation type="journal article" date="2019" name="Int. J. Syst. Evol. Microbiol.">
        <title>The Global Catalogue of Microorganisms (GCM) 10K type strain sequencing project: providing services to taxonomists for standard genome sequencing and annotation.</title>
        <authorList>
            <consortium name="The Broad Institute Genomics Platform"/>
            <consortium name="The Broad Institute Genome Sequencing Center for Infectious Disease"/>
            <person name="Wu L."/>
            <person name="Ma J."/>
        </authorList>
    </citation>
    <scope>NUCLEOTIDE SEQUENCE [LARGE SCALE GENOMIC DNA]</scope>
    <source>
        <strain evidence="3">CGMCC 4.7645</strain>
    </source>
</reference>
<sequence length="378" mass="42851">MARWDDERMMRREPSAKSASVGVTRTRLAVEEELGWLFREQPTEDFGIDAHMEVVDGEIVKGKLLALQIKSGRSFFQEKGPDGWWFRPHDDHVRYWTNHSLPVVLVMYRPETGQCYWQLINDRTLVETSTGGWKVLVPERQVLNEGARGPLRVAAGDCRDVAGAQARRSTGVSGGGEGNWYRLRMPENVRTQVISTIYRTADEVGWDRLAAHDRTKLLTEWVDDPVVGGVLSPYFPDYGIRVWLKDAPLKEYSRAKEGLGPYARYVTKRYQTPDEIVLAVCGNGWSVESGTLDFGPRRCSATNGRVRRHVFWGEVSEFKNLLYAALDAAREDFLNPIVVLLHRENQSVEHDDDRRAAIAGRAGAELKYLARAETSISE</sequence>
<evidence type="ECO:0000259" key="1">
    <source>
        <dbReference type="Pfam" id="PF14280"/>
    </source>
</evidence>
<protein>
    <submittedName>
        <fullName evidence="2">DUF4365 domain-containing protein</fullName>
    </submittedName>
</protein>
<feature type="domain" description="DUF4365" evidence="1">
    <location>
        <begin position="21"/>
        <end position="151"/>
    </location>
</feature>
<dbReference type="InterPro" id="IPR025375">
    <property type="entry name" value="DUF4365"/>
</dbReference>
<evidence type="ECO:0000313" key="3">
    <source>
        <dbReference type="Proteomes" id="UP001597417"/>
    </source>
</evidence>
<name>A0ABW5G9A2_9PSEU</name>
<dbReference type="RefSeq" id="WP_378271893.1">
    <property type="nucleotide sequence ID" value="NZ_JBHUKR010000030.1"/>
</dbReference>